<dbReference type="KEGG" id="psin:CAK95_22710"/>
<name>A0A1W6ZWU2_9HYPH</name>
<evidence type="ECO:0000256" key="10">
    <source>
        <dbReference type="ARBA" id="ARBA00023170"/>
    </source>
</evidence>
<evidence type="ECO:0000313" key="15">
    <source>
        <dbReference type="EMBL" id="ARQ01601.1"/>
    </source>
</evidence>
<dbReference type="InterPro" id="IPR010105">
    <property type="entry name" value="TonB_sidphr_rcpt"/>
</dbReference>
<dbReference type="OrthoDB" id="9760333at2"/>
<dbReference type="PANTHER" id="PTHR32552:SF83">
    <property type="entry name" value="BLR3904 PROTEIN"/>
    <property type="match status" value="1"/>
</dbReference>
<dbReference type="InterPro" id="IPR036942">
    <property type="entry name" value="Beta-barrel_TonB_sf"/>
</dbReference>
<gene>
    <name evidence="15" type="ORF">CAK95_22710</name>
</gene>
<keyword evidence="3 12" id="KW-0813">Transport</keyword>
<dbReference type="Pfam" id="PF00593">
    <property type="entry name" value="TonB_dep_Rec_b-barrel"/>
    <property type="match status" value="1"/>
</dbReference>
<evidence type="ECO:0000313" key="16">
    <source>
        <dbReference type="Proteomes" id="UP000194137"/>
    </source>
</evidence>
<reference evidence="15 16" key="1">
    <citation type="submission" date="2017-05" db="EMBL/GenBank/DDBJ databases">
        <title>Full genome sequence of Pseudorhodoplanes sinuspersici.</title>
        <authorList>
            <person name="Dastgheib S.M.M."/>
            <person name="Shavandi M."/>
            <person name="Tirandaz H."/>
        </authorList>
    </citation>
    <scope>NUCLEOTIDE SEQUENCE [LARGE SCALE GENOMIC DNA]</scope>
    <source>
        <strain evidence="15 16">RIPI110</strain>
    </source>
</reference>
<keyword evidence="6" id="KW-0732">Signal</keyword>
<keyword evidence="8 13" id="KW-0798">TonB box</keyword>
<protein>
    <submittedName>
        <fullName evidence="15">TonB-dependent siderophore receptor</fullName>
    </submittedName>
</protein>
<dbReference type="GO" id="GO:0015344">
    <property type="term" value="F:siderophore uptake transmembrane transporter activity"/>
    <property type="evidence" value="ECO:0007669"/>
    <property type="project" value="TreeGrafter"/>
</dbReference>
<dbReference type="NCBIfam" id="TIGR01783">
    <property type="entry name" value="TonB-siderophor"/>
    <property type="match status" value="1"/>
</dbReference>
<evidence type="ECO:0000256" key="7">
    <source>
        <dbReference type="ARBA" id="ARBA00023065"/>
    </source>
</evidence>
<dbReference type="GO" id="GO:0009279">
    <property type="term" value="C:cell outer membrane"/>
    <property type="evidence" value="ECO:0007669"/>
    <property type="project" value="UniProtKB-SubCell"/>
</dbReference>
<dbReference type="InterPro" id="IPR039426">
    <property type="entry name" value="TonB-dep_rcpt-like"/>
</dbReference>
<dbReference type="PANTHER" id="PTHR32552">
    <property type="entry name" value="FERRICHROME IRON RECEPTOR-RELATED"/>
    <property type="match status" value="1"/>
</dbReference>
<keyword evidence="7" id="KW-0406">Ion transport</keyword>
<feature type="region of interest" description="Disordered" evidence="14">
    <location>
        <begin position="66"/>
        <end position="92"/>
    </location>
</feature>
<dbReference type="GO" id="GO:0015891">
    <property type="term" value="P:siderophore transport"/>
    <property type="evidence" value="ECO:0007669"/>
    <property type="project" value="InterPro"/>
</dbReference>
<comment type="similarity">
    <text evidence="2 12 13">Belongs to the TonB-dependent receptor family.</text>
</comment>
<evidence type="ECO:0000256" key="12">
    <source>
        <dbReference type="PROSITE-ProRule" id="PRU01360"/>
    </source>
</evidence>
<evidence type="ECO:0000256" key="5">
    <source>
        <dbReference type="ARBA" id="ARBA00022692"/>
    </source>
</evidence>
<evidence type="ECO:0000256" key="9">
    <source>
        <dbReference type="ARBA" id="ARBA00023136"/>
    </source>
</evidence>
<evidence type="ECO:0000256" key="11">
    <source>
        <dbReference type="ARBA" id="ARBA00023237"/>
    </source>
</evidence>
<evidence type="ECO:0000256" key="2">
    <source>
        <dbReference type="ARBA" id="ARBA00009810"/>
    </source>
</evidence>
<keyword evidence="5 12" id="KW-0812">Transmembrane</keyword>
<keyword evidence="16" id="KW-1185">Reference proteome</keyword>
<organism evidence="15 16">
    <name type="scientific">Pseudorhodoplanes sinuspersici</name>
    <dbReference type="NCBI Taxonomy" id="1235591"/>
    <lineage>
        <taxon>Bacteria</taxon>
        <taxon>Pseudomonadati</taxon>
        <taxon>Pseudomonadota</taxon>
        <taxon>Alphaproteobacteria</taxon>
        <taxon>Hyphomicrobiales</taxon>
        <taxon>Pseudorhodoplanes</taxon>
    </lineage>
</organism>
<dbReference type="InterPro" id="IPR000531">
    <property type="entry name" value="Beta-barrel_TonB"/>
</dbReference>
<evidence type="ECO:0000256" key="14">
    <source>
        <dbReference type="SAM" id="MobiDB-lite"/>
    </source>
</evidence>
<keyword evidence="9 12" id="KW-0472">Membrane</keyword>
<keyword evidence="10 15" id="KW-0675">Receptor</keyword>
<feature type="region of interest" description="Disordered" evidence="14">
    <location>
        <begin position="368"/>
        <end position="393"/>
    </location>
</feature>
<dbReference type="EMBL" id="CP021112">
    <property type="protein sequence ID" value="ARQ01601.1"/>
    <property type="molecule type" value="Genomic_DNA"/>
</dbReference>
<evidence type="ECO:0000256" key="13">
    <source>
        <dbReference type="RuleBase" id="RU003357"/>
    </source>
</evidence>
<dbReference type="GO" id="GO:0038023">
    <property type="term" value="F:signaling receptor activity"/>
    <property type="evidence" value="ECO:0007669"/>
    <property type="project" value="InterPro"/>
</dbReference>
<evidence type="ECO:0000256" key="8">
    <source>
        <dbReference type="ARBA" id="ARBA00023077"/>
    </source>
</evidence>
<dbReference type="InterPro" id="IPR037066">
    <property type="entry name" value="Plug_dom_sf"/>
</dbReference>
<dbReference type="Gene3D" id="2.40.170.20">
    <property type="entry name" value="TonB-dependent receptor, beta-barrel domain"/>
    <property type="match status" value="1"/>
</dbReference>
<evidence type="ECO:0000256" key="4">
    <source>
        <dbReference type="ARBA" id="ARBA00022452"/>
    </source>
</evidence>
<dbReference type="InterPro" id="IPR012910">
    <property type="entry name" value="Plug_dom"/>
</dbReference>
<dbReference type="Proteomes" id="UP000194137">
    <property type="component" value="Chromosome"/>
</dbReference>
<dbReference type="CDD" id="cd01347">
    <property type="entry name" value="ligand_gated_channel"/>
    <property type="match status" value="1"/>
</dbReference>
<sequence>MVIGATGDVRLRETCDDLIEQKSGGRIGVRSSARKPLVHAAIGLASVAMAGGTAAQEALPTIDVSGQGGQAEDTGYRATSTGVSRIPTPLRDTPQTINVVTQEVIRDQGARTMEDALRNVPGITFSAGEGGTQGDAPLIRGFSARTDIFRDGIRDPGWYTRDVFATDSVEVFKGPSAFAFGRGSTGGAINLTSKQATGAKYFEGTLTGSTPKGVRAEIDASGQINPNIDARIAALWQDVDTPDRDNIWTKRWGVAPSLNVRLNEQARVKLGYIYQGEEGVPDYGHPYLPQPARSNVTGNLTNPGYYGNGQPVGPVPVNRSNFYGVTGGPLADRTTTETHILTGRFEYDITNQLKFANTTRYFAVDRSSRPTAPRSLGRADNTPFAAPTPFDQPDYNYPVGDMTVGRQHFWTETNNNLLVNQSEITGKIDTGPLQHTVVVGTEYDKENRWQHRAIGMGNSSNLCNPALPECRTDLNNPQQTGFGGEFLGWNKPQTTVADTYAVYASDSIKLNRYWDILGAIRYDMFKTSYTDLTQTNPANRFSQRTDNMLSYRFGAVFHPTTNSSIYGAYGVSYNPSAEAGTLSSNPNATNGVLLAPEKNTVWEVGAKVDVLDNRVTLSAAYFNIEKTNLRIPTDPNDSTLPLILDGLAVSKGVEFGLVGRITDKWQMTAGYSYNETEIVETTNLGELGRRLPNTPLNSFTLWTTYDITPQLTVGGGALWQSEAYVNTANTAFVPDFWKFDAMMAYKVDKNWTLQLNVYNLTNELYYSQYYGGHAVPAAGRYASLSVRARW</sequence>
<dbReference type="STRING" id="1235591.CAK95_22710"/>
<dbReference type="Gene3D" id="2.170.130.10">
    <property type="entry name" value="TonB-dependent receptor, plug domain"/>
    <property type="match status" value="1"/>
</dbReference>
<dbReference type="AlphaFoldDB" id="A0A1W6ZWU2"/>
<evidence type="ECO:0000256" key="3">
    <source>
        <dbReference type="ARBA" id="ARBA00022448"/>
    </source>
</evidence>
<evidence type="ECO:0000256" key="1">
    <source>
        <dbReference type="ARBA" id="ARBA00004571"/>
    </source>
</evidence>
<comment type="subcellular location">
    <subcellularLocation>
        <location evidence="1 12">Cell outer membrane</location>
        <topology evidence="1 12">Multi-pass membrane protein</topology>
    </subcellularLocation>
</comment>
<dbReference type="RefSeq" id="WP_086089993.1">
    <property type="nucleotide sequence ID" value="NZ_CP021112.1"/>
</dbReference>
<proteinExistence type="inferred from homology"/>
<dbReference type="Pfam" id="PF07715">
    <property type="entry name" value="Plug"/>
    <property type="match status" value="1"/>
</dbReference>
<keyword evidence="11 12" id="KW-0998">Cell outer membrane</keyword>
<accession>A0A1W6ZWU2</accession>
<dbReference type="FunFam" id="2.170.130.10:FF:000001">
    <property type="entry name" value="Catecholate siderophore TonB-dependent receptor"/>
    <property type="match status" value="1"/>
</dbReference>
<dbReference type="SUPFAM" id="SSF56935">
    <property type="entry name" value="Porins"/>
    <property type="match status" value="1"/>
</dbReference>
<keyword evidence="4 12" id="KW-1134">Transmembrane beta strand</keyword>
<dbReference type="PROSITE" id="PS52016">
    <property type="entry name" value="TONB_DEPENDENT_REC_3"/>
    <property type="match status" value="1"/>
</dbReference>
<evidence type="ECO:0000256" key="6">
    <source>
        <dbReference type="ARBA" id="ARBA00022729"/>
    </source>
</evidence>